<keyword evidence="2" id="KW-0805">Transcription regulation</keyword>
<dbReference type="Gene3D" id="3.40.190.290">
    <property type="match status" value="1"/>
</dbReference>
<organism evidence="6 7">
    <name type="scientific">Variovorax paradoxus</name>
    <dbReference type="NCBI Taxonomy" id="34073"/>
    <lineage>
        <taxon>Bacteria</taxon>
        <taxon>Pseudomonadati</taxon>
        <taxon>Pseudomonadota</taxon>
        <taxon>Betaproteobacteria</taxon>
        <taxon>Burkholderiales</taxon>
        <taxon>Comamonadaceae</taxon>
        <taxon>Variovorax</taxon>
    </lineage>
</organism>
<evidence type="ECO:0000259" key="5">
    <source>
        <dbReference type="PROSITE" id="PS50931"/>
    </source>
</evidence>
<dbReference type="Pfam" id="PF03466">
    <property type="entry name" value="LysR_substrate"/>
    <property type="match status" value="1"/>
</dbReference>
<comment type="similarity">
    <text evidence="1">Belongs to the LysR transcriptional regulatory family.</text>
</comment>
<accession>A0A0H2LYL9</accession>
<dbReference type="PANTHER" id="PTHR30427:SF1">
    <property type="entry name" value="TRANSCRIPTIONAL ACTIVATOR PROTEIN LYSR"/>
    <property type="match status" value="1"/>
</dbReference>
<evidence type="ECO:0000256" key="3">
    <source>
        <dbReference type="ARBA" id="ARBA00023125"/>
    </source>
</evidence>
<dbReference type="SUPFAM" id="SSF53850">
    <property type="entry name" value="Periplasmic binding protein-like II"/>
    <property type="match status" value="1"/>
</dbReference>
<proteinExistence type="inferred from homology"/>
<dbReference type="PRINTS" id="PR00039">
    <property type="entry name" value="HTHLYSR"/>
</dbReference>
<keyword evidence="3" id="KW-0238">DNA-binding</keyword>
<dbReference type="Pfam" id="PF00126">
    <property type="entry name" value="HTH_1"/>
    <property type="match status" value="1"/>
</dbReference>
<gene>
    <name evidence="6" type="primary">cynR19</name>
    <name evidence="6" type="ORF">VPARA_53760</name>
</gene>
<protein>
    <submittedName>
        <fullName evidence="6">HTH-type transcriptional regulator CynR</fullName>
    </submittedName>
</protein>
<evidence type="ECO:0000256" key="1">
    <source>
        <dbReference type="ARBA" id="ARBA00009437"/>
    </source>
</evidence>
<dbReference type="PATRIC" id="fig|34073.19.peg.5496"/>
<reference evidence="6 7" key="1">
    <citation type="submission" date="2015-03" db="EMBL/GenBank/DDBJ databases">
        <title>Genome sequence of Variovorax paradoxus TBEA6.</title>
        <authorList>
            <person name="Poehlein A."/>
            <person name="Schuldes J."/>
            <person name="Wuebbeler J.H."/>
            <person name="Hiessl S."/>
            <person name="Steinbuechel A."/>
            <person name="Daniel R."/>
        </authorList>
    </citation>
    <scope>NUCLEOTIDE SEQUENCE [LARGE SCALE GENOMIC DNA]</scope>
    <source>
        <strain evidence="6 7">TBEA6</strain>
    </source>
</reference>
<dbReference type="RefSeq" id="WP_080966665.1">
    <property type="nucleotide sequence ID" value="NZ_JZWI01000033.1"/>
</dbReference>
<dbReference type="GO" id="GO:0003700">
    <property type="term" value="F:DNA-binding transcription factor activity"/>
    <property type="evidence" value="ECO:0007669"/>
    <property type="project" value="InterPro"/>
</dbReference>
<comment type="caution">
    <text evidence="6">The sequence shown here is derived from an EMBL/GenBank/DDBJ whole genome shotgun (WGS) entry which is preliminary data.</text>
</comment>
<sequence>MKIEMNMRHIEAFRAVMISGSVVGAAKLLNVTQPGVSRTIALLELRLGYDLFQRKGRRLVPTSEAEALYREVEQLYVGIDRITQVAYDIRHHRAGALRLASLPALAQWLVPAVVARFMATRPQVRIFVQTLPSTQIADLVATRQFDLGVVELPMSKSGVTVQPLPPAPIVVVLPASHRLAGRDALALGDLYGERLVLPSPQSYLRYQIDDAFNRQGIAPQVVAETPTSPLVCALVAEGAGIGLVSAWTPSPHGDTRIVQRPLQEPLQSQYAFLRAEGAVPMVLADEFQAMLARQMQAASTAGG</sequence>
<dbReference type="Proteomes" id="UP000035170">
    <property type="component" value="Unassembled WGS sequence"/>
</dbReference>
<evidence type="ECO:0000256" key="4">
    <source>
        <dbReference type="ARBA" id="ARBA00023163"/>
    </source>
</evidence>
<evidence type="ECO:0000256" key="2">
    <source>
        <dbReference type="ARBA" id="ARBA00023015"/>
    </source>
</evidence>
<dbReference type="GO" id="GO:0010628">
    <property type="term" value="P:positive regulation of gene expression"/>
    <property type="evidence" value="ECO:0007669"/>
    <property type="project" value="TreeGrafter"/>
</dbReference>
<evidence type="ECO:0000313" key="7">
    <source>
        <dbReference type="Proteomes" id="UP000035170"/>
    </source>
</evidence>
<dbReference type="PANTHER" id="PTHR30427">
    <property type="entry name" value="TRANSCRIPTIONAL ACTIVATOR PROTEIN LYSR"/>
    <property type="match status" value="1"/>
</dbReference>
<dbReference type="AlphaFoldDB" id="A0A0H2LYL9"/>
<keyword evidence="4" id="KW-0804">Transcription</keyword>
<dbReference type="InterPro" id="IPR036388">
    <property type="entry name" value="WH-like_DNA-bd_sf"/>
</dbReference>
<dbReference type="SUPFAM" id="SSF46785">
    <property type="entry name" value="Winged helix' DNA-binding domain"/>
    <property type="match status" value="1"/>
</dbReference>
<dbReference type="InterPro" id="IPR037424">
    <property type="entry name" value="NocR_PBP2"/>
</dbReference>
<dbReference type="EMBL" id="JZWI01000033">
    <property type="protein sequence ID" value="KLN53537.1"/>
    <property type="molecule type" value="Genomic_DNA"/>
</dbReference>
<dbReference type="InterPro" id="IPR036390">
    <property type="entry name" value="WH_DNA-bd_sf"/>
</dbReference>
<dbReference type="GO" id="GO:0043565">
    <property type="term" value="F:sequence-specific DNA binding"/>
    <property type="evidence" value="ECO:0007669"/>
    <property type="project" value="TreeGrafter"/>
</dbReference>
<name>A0A0H2LYL9_VARPD</name>
<keyword evidence="7" id="KW-1185">Reference proteome</keyword>
<dbReference type="PROSITE" id="PS50931">
    <property type="entry name" value="HTH_LYSR"/>
    <property type="match status" value="1"/>
</dbReference>
<dbReference type="CDD" id="cd08415">
    <property type="entry name" value="PBP2_LysR_opines_like"/>
    <property type="match status" value="1"/>
</dbReference>
<dbReference type="InterPro" id="IPR000847">
    <property type="entry name" value="LysR_HTH_N"/>
</dbReference>
<feature type="domain" description="HTH lysR-type" evidence="5">
    <location>
        <begin position="5"/>
        <end position="62"/>
    </location>
</feature>
<dbReference type="Gene3D" id="1.10.10.10">
    <property type="entry name" value="Winged helix-like DNA-binding domain superfamily/Winged helix DNA-binding domain"/>
    <property type="match status" value="1"/>
</dbReference>
<evidence type="ECO:0000313" key="6">
    <source>
        <dbReference type="EMBL" id="KLN53537.1"/>
    </source>
</evidence>
<dbReference type="InterPro" id="IPR005119">
    <property type="entry name" value="LysR_subst-bd"/>
</dbReference>